<dbReference type="Gene3D" id="1.25.40.20">
    <property type="entry name" value="Ankyrin repeat-containing domain"/>
    <property type="match status" value="1"/>
</dbReference>
<dbReference type="SUPFAM" id="SSF48403">
    <property type="entry name" value="Ankyrin repeat"/>
    <property type="match status" value="1"/>
</dbReference>
<dbReference type="EMBL" id="MN369532">
    <property type="protein sequence ID" value="QKE61169.1"/>
    <property type="molecule type" value="Genomic_DNA"/>
</dbReference>
<evidence type="ECO:0000256" key="1">
    <source>
        <dbReference type="ARBA" id="ARBA00022737"/>
    </source>
</evidence>
<evidence type="ECO:0000313" key="3">
    <source>
        <dbReference type="EMBL" id="QKE61169.1"/>
    </source>
</evidence>
<accession>A0A7D3UZ61</accession>
<evidence type="ECO:0000313" key="4">
    <source>
        <dbReference type="Proteomes" id="UP000501395"/>
    </source>
</evidence>
<organism evidence="3 4">
    <name type="scientific">Vaccinia virus</name>
    <name type="common">VACV</name>
    <name type="synonym">Orthopoxvirus vaccinia</name>
    <dbReference type="NCBI Taxonomy" id="10245"/>
    <lineage>
        <taxon>Viruses</taxon>
        <taxon>Varidnaviria</taxon>
        <taxon>Bamfordvirae</taxon>
        <taxon>Nucleocytoviricota</taxon>
        <taxon>Pokkesviricetes</taxon>
        <taxon>Chitovirales</taxon>
        <taxon>Poxviridae</taxon>
        <taxon>Chordopoxvirinae</taxon>
        <taxon>Orthopoxvirus</taxon>
    </lineage>
</organism>
<keyword evidence="1" id="KW-0677">Repeat</keyword>
<dbReference type="PANTHER" id="PTHR24189">
    <property type="entry name" value="MYOTROPHIN"/>
    <property type="match status" value="1"/>
</dbReference>
<dbReference type="Pfam" id="PF12796">
    <property type="entry name" value="Ank_2"/>
    <property type="match status" value="1"/>
</dbReference>
<evidence type="ECO:0000256" key="2">
    <source>
        <dbReference type="ARBA" id="ARBA00023043"/>
    </source>
</evidence>
<dbReference type="PROSITE" id="PS50088">
    <property type="entry name" value="ANK_REPEAT"/>
    <property type="match status" value="1"/>
</dbReference>
<protein>
    <submittedName>
        <fullName evidence="3">Putative M1L</fullName>
    </submittedName>
</protein>
<reference evidence="3 4" key="1">
    <citation type="submission" date="2019-08" db="EMBL/GenBank/DDBJ databases">
        <authorList>
            <person name="Duggan A.T."/>
            <person name="Klunk J."/>
            <person name="Porter A.F."/>
            <person name="Dhody A.N."/>
            <person name="Hicks R."/>
            <person name="Smith G.L."/>
            <person name="Humphreys M."/>
            <person name="McCollum A.M."/>
            <person name="Davidson W.B."/>
            <person name="Wilkins K."/>
            <person name="Li Y."/>
            <person name="Burke A."/>
            <person name="Polasky H."/>
            <person name="Flanders L."/>
            <person name="Poinar D."/>
            <person name="Raphenya A.R."/>
            <person name="Lau T.T.Y."/>
            <person name="Alcock B."/>
            <person name="McArthur A.G."/>
            <person name="Golding G.B."/>
            <person name="Holmes E.C."/>
            <person name="Poinar H.N."/>
        </authorList>
    </citation>
    <scope>NUCLEOTIDE SEQUENCE [LARGE SCALE GENOMIC DNA]</scope>
    <source>
        <strain evidence="3">VK01</strain>
    </source>
</reference>
<dbReference type="InterPro" id="IPR050745">
    <property type="entry name" value="Multifunctional_regulatory"/>
</dbReference>
<dbReference type="PANTHER" id="PTHR24189:SF50">
    <property type="entry name" value="ANKYRIN REPEAT AND SOCS BOX PROTEIN 2"/>
    <property type="match status" value="1"/>
</dbReference>
<dbReference type="SMART" id="SM00248">
    <property type="entry name" value="ANK"/>
    <property type="match status" value="3"/>
</dbReference>
<proteinExistence type="predicted"/>
<name>A0A7D3UZ61_VACCV</name>
<dbReference type="Proteomes" id="UP000501395">
    <property type="component" value="Segment"/>
</dbReference>
<dbReference type="InterPro" id="IPR002110">
    <property type="entry name" value="Ankyrin_rpt"/>
</dbReference>
<keyword evidence="2" id="KW-0040">ANK repeat</keyword>
<sequence length="167" mass="19477">MIFVIESKLLQIYRNRNRNRNRNINRNINFYTTMDNIMSAEYYLSLYAKYNSKNLDVFRNMLQAIEPSGNNYHILHAYCGIKGLDERFVEELLHRGYSPNETNDGNYPLHIASKINNRIVAMLLTHGADPNACDKQHKTPLYYLSGTDDEVIERINLLVQYGAKINN</sequence>
<dbReference type="InterPro" id="IPR036770">
    <property type="entry name" value="Ankyrin_rpt-contain_sf"/>
</dbReference>